<dbReference type="InterPro" id="IPR050109">
    <property type="entry name" value="HTH-type_TetR-like_transc_reg"/>
</dbReference>
<dbReference type="RefSeq" id="WP_219544701.1">
    <property type="nucleotide sequence ID" value="NZ_JAHKRN010000010.1"/>
</dbReference>
<organism evidence="6 7">
    <name type="scientific">Nonomuraea harbinensis</name>
    <dbReference type="NCBI Taxonomy" id="1286938"/>
    <lineage>
        <taxon>Bacteria</taxon>
        <taxon>Bacillati</taxon>
        <taxon>Actinomycetota</taxon>
        <taxon>Actinomycetes</taxon>
        <taxon>Streptosporangiales</taxon>
        <taxon>Streptosporangiaceae</taxon>
        <taxon>Nonomuraea</taxon>
    </lineage>
</organism>
<dbReference type="InterPro" id="IPR049445">
    <property type="entry name" value="TetR_SbtR-like_C"/>
</dbReference>
<evidence type="ECO:0000256" key="1">
    <source>
        <dbReference type="ARBA" id="ARBA00023015"/>
    </source>
</evidence>
<dbReference type="Pfam" id="PF00440">
    <property type="entry name" value="TetR_N"/>
    <property type="match status" value="1"/>
</dbReference>
<feature type="domain" description="HTH tetR-type" evidence="5">
    <location>
        <begin position="10"/>
        <end position="69"/>
    </location>
</feature>
<dbReference type="PANTHER" id="PTHR30055:SF234">
    <property type="entry name" value="HTH-TYPE TRANSCRIPTIONAL REGULATOR BETI"/>
    <property type="match status" value="1"/>
</dbReference>
<dbReference type="InterPro" id="IPR001647">
    <property type="entry name" value="HTH_TetR"/>
</dbReference>
<feature type="DNA-binding region" description="H-T-H motif" evidence="4">
    <location>
        <begin position="32"/>
        <end position="51"/>
    </location>
</feature>
<evidence type="ECO:0000256" key="4">
    <source>
        <dbReference type="PROSITE-ProRule" id="PRU00335"/>
    </source>
</evidence>
<dbReference type="PROSITE" id="PS50977">
    <property type="entry name" value="HTH_TETR_2"/>
    <property type="match status" value="1"/>
</dbReference>
<proteinExistence type="predicted"/>
<comment type="caution">
    <text evidence="6">The sequence shown here is derived from an EMBL/GenBank/DDBJ whole genome shotgun (WGS) entry which is preliminary data.</text>
</comment>
<evidence type="ECO:0000259" key="5">
    <source>
        <dbReference type="PROSITE" id="PS50977"/>
    </source>
</evidence>
<dbReference type="Pfam" id="PF21597">
    <property type="entry name" value="TetR_C_43"/>
    <property type="match status" value="1"/>
</dbReference>
<sequence length="185" mass="19987">MTGKLRADARRNRERILAAAEAVFAEHGASASTEEVAARAEVAIGTVFRHFPTKNDLLGATLKRLLDRLAEEAAVLSDEGDPATALFTFFAQVVEEAAARRTVAELLAGGGVDVRVGKPLRRLEEPLATLLTRAQQAGTVREDVRLDEVMALLAGTTQAALLTGWTPDLRDRTLRIIFDGCRPGR</sequence>
<dbReference type="PANTHER" id="PTHR30055">
    <property type="entry name" value="HTH-TYPE TRANSCRIPTIONAL REGULATOR RUTR"/>
    <property type="match status" value="1"/>
</dbReference>
<dbReference type="EMBL" id="JBHSNW010000006">
    <property type="protein sequence ID" value="MFC5816251.1"/>
    <property type="molecule type" value="Genomic_DNA"/>
</dbReference>
<reference evidence="7" key="1">
    <citation type="journal article" date="2019" name="Int. J. Syst. Evol. Microbiol.">
        <title>The Global Catalogue of Microorganisms (GCM) 10K type strain sequencing project: providing services to taxonomists for standard genome sequencing and annotation.</title>
        <authorList>
            <consortium name="The Broad Institute Genomics Platform"/>
            <consortium name="The Broad Institute Genome Sequencing Center for Infectious Disease"/>
            <person name="Wu L."/>
            <person name="Ma J."/>
        </authorList>
    </citation>
    <scope>NUCLEOTIDE SEQUENCE [LARGE SCALE GENOMIC DNA]</scope>
    <source>
        <strain evidence="7">CGMCC 4.7106</strain>
    </source>
</reference>
<keyword evidence="2 4" id="KW-0238">DNA-binding</keyword>
<evidence type="ECO:0000313" key="6">
    <source>
        <dbReference type="EMBL" id="MFC5816251.1"/>
    </source>
</evidence>
<evidence type="ECO:0000256" key="2">
    <source>
        <dbReference type="ARBA" id="ARBA00023125"/>
    </source>
</evidence>
<name>A0ABW1BU65_9ACTN</name>
<keyword evidence="1" id="KW-0805">Transcription regulation</keyword>
<gene>
    <name evidence="6" type="ORF">ACFPUY_14240</name>
</gene>
<evidence type="ECO:0000256" key="3">
    <source>
        <dbReference type="ARBA" id="ARBA00023163"/>
    </source>
</evidence>
<protein>
    <submittedName>
        <fullName evidence="6">TetR/AcrR family transcriptional regulator</fullName>
    </submittedName>
</protein>
<keyword evidence="3" id="KW-0804">Transcription</keyword>
<evidence type="ECO:0000313" key="7">
    <source>
        <dbReference type="Proteomes" id="UP001596096"/>
    </source>
</evidence>
<dbReference type="Proteomes" id="UP001596096">
    <property type="component" value="Unassembled WGS sequence"/>
</dbReference>
<keyword evidence="7" id="KW-1185">Reference proteome</keyword>
<accession>A0ABW1BU65</accession>